<dbReference type="Proteomes" id="UP000192907">
    <property type="component" value="Unassembled WGS sequence"/>
</dbReference>
<proteinExistence type="predicted"/>
<dbReference type="SUPFAM" id="SSF56219">
    <property type="entry name" value="DNase I-like"/>
    <property type="match status" value="1"/>
</dbReference>
<name>A0A1Y6BPU4_9BACT</name>
<keyword evidence="1" id="KW-0732">Signal</keyword>
<keyword evidence="4" id="KW-1185">Reference proteome</keyword>
<feature type="chain" id="PRO_5012599441" evidence="1">
    <location>
        <begin position="21"/>
        <end position="345"/>
    </location>
</feature>
<evidence type="ECO:0000313" key="4">
    <source>
        <dbReference type="Proteomes" id="UP000192907"/>
    </source>
</evidence>
<dbReference type="OrthoDB" id="5288880at2"/>
<keyword evidence="3" id="KW-0269">Exonuclease</keyword>
<dbReference type="Pfam" id="PF19580">
    <property type="entry name" value="Exo_endo_phos_3"/>
    <property type="match status" value="1"/>
</dbReference>
<dbReference type="GO" id="GO:0004527">
    <property type="term" value="F:exonuclease activity"/>
    <property type="evidence" value="ECO:0007669"/>
    <property type="project" value="UniProtKB-KW"/>
</dbReference>
<gene>
    <name evidence="3" type="ORF">SAMN06296036_10778</name>
</gene>
<keyword evidence="3" id="KW-0378">Hydrolase</keyword>
<accession>A0A1Y6BPU4</accession>
<sequence length="345" mass="39323">MKVLIYYGLLFFLSTAYTQAKPALKQPSSVSIMSFNVENLFDTKHDEGKNDWDYLPRVLKTTAEHRKRCESKRGWSKNFCLNVSWDESGLRKKMRQLAQVVLSVESGKGPDLLILQEVENLAVLKRWNQDYLKAAGYQSVVLLEGPDLRGIDVAMLSRLPLKGEAKAHPVKFVKANLNRPTRPILEARFQLPDGTTLAAFGVHFPSPFNPFLARQEAFQILERISNQVIADVETAIAAGDFNVNAGEDSRFYRQLAHPSFTVSHLFGCMTCLGTKYYKPKDTWSFFDAILLHKKSQWQIRPGSVEVIQHPSHVQKSGSPFRYRYEDGLGVSDHFPIMLHLERHKK</sequence>
<keyword evidence="3" id="KW-0255">Endonuclease</keyword>
<dbReference type="AlphaFoldDB" id="A0A1Y6BPU4"/>
<feature type="signal peptide" evidence="1">
    <location>
        <begin position="1"/>
        <end position="20"/>
    </location>
</feature>
<dbReference type="RefSeq" id="WP_132318523.1">
    <property type="nucleotide sequence ID" value="NZ_FWZT01000007.1"/>
</dbReference>
<dbReference type="InterPro" id="IPR036691">
    <property type="entry name" value="Endo/exonu/phosph_ase_sf"/>
</dbReference>
<reference evidence="4" key="1">
    <citation type="submission" date="2017-04" db="EMBL/GenBank/DDBJ databases">
        <authorList>
            <person name="Varghese N."/>
            <person name="Submissions S."/>
        </authorList>
    </citation>
    <scope>NUCLEOTIDE SEQUENCE [LARGE SCALE GENOMIC DNA]</scope>
    <source>
        <strain evidence="4">RKEM611</strain>
    </source>
</reference>
<evidence type="ECO:0000259" key="2">
    <source>
        <dbReference type="Pfam" id="PF19580"/>
    </source>
</evidence>
<dbReference type="GO" id="GO:0004519">
    <property type="term" value="F:endonuclease activity"/>
    <property type="evidence" value="ECO:0007669"/>
    <property type="project" value="UniProtKB-KW"/>
</dbReference>
<dbReference type="STRING" id="1513793.SAMN06296036_10778"/>
<evidence type="ECO:0000256" key="1">
    <source>
        <dbReference type="SAM" id="SignalP"/>
    </source>
</evidence>
<dbReference type="InterPro" id="IPR005135">
    <property type="entry name" value="Endo/exonuclease/phosphatase"/>
</dbReference>
<organism evidence="3 4">
    <name type="scientific">Pseudobacteriovorax antillogorgiicola</name>
    <dbReference type="NCBI Taxonomy" id="1513793"/>
    <lineage>
        <taxon>Bacteria</taxon>
        <taxon>Pseudomonadati</taxon>
        <taxon>Bdellovibrionota</taxon>
        <taxon>Oligoflexia</taxon>
        <taxon>Oligoflexales</taxon>
        <taxon>Pseudobacteriovoracaceae</taxon>
        <taxon>Pseudobacteriovorax</taxon>
    </lineage>
</organism>
<feature type="domain" description="Endonuclease/exonuclease/phosphatase" evidence="2">
    <location>
        <begin position="84"/>
        <end position="342"/>
    </location>
</feature>
<protein>
    <submittedName>
        <fullName evidence="3">Endonuclease/Exonuclease/phosphatase family protein</fullName>
    </submittedName>
</protein>
<evidence type="ECO:0000313" key="3">
    <source>
        <dbReference type="EMBL" id="SMF21018.1"/>
    </source>
</evidence>
<keyword evidence="3" id="KW-0540">Nuclease</keyword>
<dbReference type="Gene3D" id="3.60.10.10">
    <property type="entry name" value="Endonuclease/exonuclease/phosphatase"/>
    <property type="match status" value="1"/>
</dbReference>
<dbReference type="EMBL" id="FWZT01000007">
    <property type="protein sequence ID" value="SMF21018.1"/>
    <property type="molecule type" value="Genomic_DNA"/>
</dbReference>